<keyword evidence="2" id="KW-1185">Reference proteome</keyword>
<evidence type="ECO:0000313" key="1">
    <source>
        <dbReference type="EMBL" id="VDO91260.1"/>
    </source>
</evidence>
<evidence type="ECO:0000313" key="2">
    <source>
        <dbReference type="Proteomes" id="UP000268014"/>
    </source>
</evidence>
<sequence length="113" mass="13302">MAFALRDIVVGHRRPLVNCPCSPFSYIFRRATFMGQSARSLINSSPMTYFLLQWQVPLIYFHVFRSPFCTESNKKLLHFCSCASPQNYMHILYLEFCRSESYFYFSYLPASLP</sequence>
<dbReference type="AlphaFoldDB" id="A0A3P7YT78"/>
<dbReference type="Proteomes" id="UP000268014">
    <property type="component" value="Unassembled WGS sequence"/>
</dbReference>
<protein>
    <submittedName>
        <fullName evidence="1">Uncharacterized protein</fullName>
    </submittedName>
</protein>
<organism evidence="1 2">
    <name type="scientific">Haemonchus placei</name>
    <name type="common">Barber's pole worm</name>
    <dbReference type="NCBI Taxonomy" id="6290"/>
    <lineage>
        <taxon>Eukaryota</taxon>
        <taxon>Metazoa</taxon>
        <taxon>Ecdysozoa</taxon>
        <taxon>Nematoda</taxon>
        <taxon>Chromadorea</taxon>
        <taxon>Rhabditida</taxon>
        <taxon>Rhabditina</taxon>
        <taxon>Rhabditomorpha</taxon>
        <taxon>Strongyloidea</taxon>
        <taxon>Trichostrongylidae</taxon>
        <taxon>Haemonchus</taxon>
    </lineage>
</organism>
<dbReference type="EMBL" id="UZAF01023788">
    <property type="protein sequence ID" value="VDO91260.1"/>
    <property type="molecule type" value="Genomic_DNA"/>
</dbReference>
<accession>A0A3P7YT78</accession>
<reference evidence="1 2" key="1">
    <citation type="submission" date="2018-11" db="EMBL/GenBank/DDBJ databases">
        <authorList>
            <consortium name="Pathogen Informatics"/>
        </authorList>
    </citation>
    <scope>NUCLEOTIDE SEQUENCE [LARGE SCALE GENOMIC DNA]</scope>
    <source>
        <strain evidence="1 2">MHpl1</strain>
    </source>
</reference>
<proteinExistence type="predicted"/>
<gene>
    <name evidence="1" type="ORF">HPLM_LOCUS21639</name>
</gene>
<name>A0A3P7YT78_HAEPC</name>